<organism evidence="1 2">
    <name type="scientific">Tianweitania aestuarii</name>
    <dbReference type="NCBI Taxonomy" id="2814886"/>
    <lineage>
        <taxon>Bacteria</taxon>
        <taxon>Pseudomonadati</taxon>
        <taxon>Pseudomonadota</taxon>
        <taxon>Alphaproteobacteria</taxon>
        <taxon>Hyphomicrobiales</taxon>
        <taxon>Phyllobacteriaceae</taxon>
        <taxon>Tianweitania</taxon>
    </lineage>
</organism>
<sequence>MTEISPNLLLPYIMPSQAQKHVMHNEAVRALDALTQIAVHDRDRMAPPADPRDGDRYIVPAGATDAWSSRDGHIAAWQDGAWAFYRPGEGWLAWVIDEARLLVRRGSEWLDLPSSGGGGGGGTGGSGDIAGVISHMISAAGLIYRNDPSAVLGTGGYKWSTYYQAASWTNGPATEPSYIDDVWASGINMAGVGVRADMDRQYAAWHLESKFYSNPQQASPWTENFLDVVDKNGGVRRPIGWVGAHDGSYGNVTLAQSLLLLQSHNHQPKIDLNFETNAAMVYDGLVTSYLANNVPPHRQRNGANTATLPLPYLDDADNLVLARPLTQALTAGSKNASGLRSRTRGFNTDAFYAEAPGGLAASFALSCGVTQAASSVFAVTANGTTSVTAAAGLVDEAQIGRTITGANVPANTRIIDVIDATTFKTSNALPASVTSLTMSARTKRSVEYSVDNAGVVTYDYSGSFIFRDKNASYGFGLHIYQGNVGIGSGASYPSGAKLVVDGPVRLKSYGKASLPSANAAGAGALIYVSDAAGGPTLACSDGANWKVLAALGATVS</sequence>
<protein>
    <submittedName>
        <fullName evidence="1">DUF2793 domain-containing protein</fullName>
    </submittedName>
</protein>
<dbReference type="InterPro" id="IPR021251">
    <property type="entry name" value="DUF2793"/>
</dbReference>
<comment type="caution">
    <text evidence="1">The sequence shown here is derived from an EMBL/GenBank/DDBJ whole genome shotgun (WGS) entry which is preliminary data.</text>
</comment>
<dbReference type="Pfam" id="PF10983">
    <property type="entry name" value="DUF2793"/>
    <property type="match status" value="1"/>
</dbReference>
<dbReference type="EMBL" id="JAFMNX010000001">
    <property type="protein sequence ID" value="MBS9719459.1"/>
    <property type="molecule type" value="Genomic_DNA"/>
</dbReference>
<keyword evidence="2" id="KW-1185">Reference proteome</keyword>
<gene>
    <name evidence="1" type="ORF">JYU29_02025</name>
</gene>
<reference evidence="1 2" key="1">
    <citation type="submission" date="2021-03" db="EMBL/GenBank/DDBJ databases">
        <title>Tianweitania aestuarii sp. nov., isolated from a tidal flat.</title>
        <authorList>
            <person name="Park S."/>
            <person name="Yoon J.-H."/>
        </authorList>
    </citation>
    <scope>NUCLEOTIDE SEQUENCE [LARGE SCALE GENOMIC DNA]</scope>
    <source>
        <strain evidence="1 2">BSSL-BM11</strain>
    </source>
</reference>
<accession>A0ABS5RT96</accession>
<dbReference type="RefSeq" id="WP_213983099.1">
    <property type="nucleotide sequence ID" value="NZ_JAFMNX010000001.1"/>
</dbReference>
<evidence type="ECO:0000313" key="2">
    <source>
        <dbReference type="Proteomes" id="UP001297272"/>
    </source>
</evidence>
<name>A0ABS5RT96_9HYPH</name>
<proteinExistence type="predicted"/>
<dbReference type="Proteomes" id="UP001297272">
    <property type="component" value="Unassembled WGS sequence"/>
</dbReference>
<evidence type="ECO:0000313" key="1">
    <source>
        <dbReference type="EMBL" id="MBS9719459.1"/>
    </source>
</evidence>